<sequence>MARQAGGSSCGGRKAITARGEAALIAGGETLLIRPTFAALVAAEEELGPLFPLAERAAAGGLTVSEMAGLFWHCVHDRPETCTRDLVGAALVEMGLGKAAPLLRTLLTQILQGR</sequence>
<gene>
    <name evidence="1" type="ORF">IC614_05770</name>
</gene>
<evidence type="ECO:0000313" key="1">
    <source>
        <dbReference type="EMBL" id="QPQ56257.1"/>
    </source>
</evidence>
<dbReference type="InterPro" id="IPR021791">
    <property type="entry name" value="Phage_TAC_11"/>
</dbReference>
<dbReference type="KEGG" id="sflv:IC614_05770"/>
<protein>
    <submittedName>
        <fullName evidence="1">Gene transfer agent family protein</fullName>
    </submittedName>
</protein>
<proteinExistence type="predicted"/>
<name>A0A7T2LNJ5_9SPHN</name>
<accession>A0A7T2LNJ5</accession>
<reference evidence="1" key="1">
    <citation type="submission" date="2020-11" db="EMBL/GenBank/DDBJ databases">
        <title>Genome seq and assembly of Sphingosinicella sp.</title>
        <authorList>
            <person name="Chhetri G."/>
        </authorList>
    </citation>
    <scope>NUCLEOTIDE SEQUENCE [LARGE SCALE GENOMIC DNA]</scope>
    <source>
        <strain evidence="1">UDD2</strain>
    </source>
</reference>
<dbReference type="Proteomes" id="UP000594873">
    <property type="component" value="Chromosome"/>
</dbReference>
<dbReference type="EMBL" id="CP065592">
    <property type="protein sequence ID" value="QPQ56257.1"/>
    <property type="molecule type" value="Genomic_DNA"/>
</dbReference>
<dbReference type="AlphaFoldDB" id="A0A7T2LNJ5"/>
<keyword evidence="2" id="KW-1185">Reference proteome</keyword>
<evidence type="ECO:0000313" key="2">
    <source>
        <dbReference type="Proteomes" id="UP000594873"/>
    </source>
</evidence>
<organism evidence="1 2">
    <name type="scientific">Allosphingosinicella flava</name>
    <dbReference type="NCBI Taxonomy" id="2771430"/>
    <lineage>
        <taxon>Bacteria</taxon>
        <taxon>Pseudomonadati</taxon>
        <taxon>Pseudomonadota</taxon>
        <taxon>Alphaproteobacteria</taxon>
        <taxon>Sphingomonadales</taxon>
        <taxon>Sphingomonadaceae</taxon>
        <taxon>Allosphingosinicella</taxon>
    </lineage>
</organism>
<dbReference type="Pfam" id="PF11836">
    <property type="entry name" value="Phage_TAC_11"/>
    <property type="match status" value="1"/>
</dbReference>
<dbReference type="RefSeq" id="WP_200973116.1">
    <property type="nucleotide sequence ID" value="NZ_CP065592.1"/>
</dbReference>